<accession>A0A9P3LHX7</accession>
<evidence type="ECO:0000313" key="2">
    <source>
        <dbReference type="Proteomes" id="UP000703269"/>
    </source>
</evidence>
<dbReference type="Proteomes" id="UP000703269">
    <property type="component" value="Unassembled WGS sequence"/>
</dbReference>
<dbReference type="EMBL" id="BPQB01000041">
    <property type="protein sequence ID" value="GJE94602.1"/>
    <property type="molecule type" value="Genomic_DNA"/>
</dbReference>
<dbReference type="OrthoDB" id="10376135at2759"/>
<reference evidence="1 2" key="1">
    <citation type="submission" date="2021-08" db="EMBL/GenBank/DDBJ databases">
        <title>Draft Genome Sequence of Phanerochaete sordida strain YK-624.</title>
        <authorList>
            <person name="Mori T."/>
            <person name="Dohra H."/>
            <person name="Suzuki T."/>
            <person name="Kawagishi H."/>
            <person name="Hirai H."/>
        </authorList>
    </citation>
    <scope>NUCLEOTIDE SEQUENCE [LARGE SCALE GENOMIC DNA]</scope>
    <source>
        <strain evidence="1 2">YK-624</strain>
    </source>
</reference>
<comment type="caution">
    <text evidence="1">The sequence shown here is derived from an EMBL/GenBank/DDBJ whole genome shotgun (WGS) entry which is preliminary data.</text>
</comment>
<sequence length="222" mass="24482">MPEIHTFRVDTASSLAFVQFLRIVTATANPEYLSSIIVNNLIGSISLPDSAPLLQALPNLHSLSLDGLHSAEILQRDLAGAFPRLHTLTVAGLIMMESTTTSTWASLRNVAACPIPSVQELVLRFALEGRRLDPPMAVLDGDIRYALRALDWTLLDGVLSVYKDVALEFELDRPSLAISQAQMADTLRLVESVARDRMSARARQSVHLRVYWKVPSTDPHDT</sequence>
<dbReference type="AlphaFoldDB" id="A0A9P3LHX7"/>
<organism evidence="1 2">
    <name type="scientific">Phanerochaete sordida</name>
    <dbReference type="NCBI Taxonomy" id="48140"/>
    <lineage>
        <taxon>Eukaryota</taxon>
        <taxon>Fungi</taxon>
        <taxon>Dikarya</taxon>
        <taxon>Basidiomycota</taxon>
        <taxon>Agaricomycotina</taxon>
        <taxon>Agaricomycetes</taxon>
        <taxon>Polyporales</taxon>
        <taxon>Phanerochaetaceae</taxon>
        <taxon>Phanerochaete</taxon>
    </lineage>
</organism>
<gene>
    <name evidence="1" type="ORF">PsYK624_107720</name>
</gene>
<proteinExistence type="predicted"/>
<evidence type="ECO:0000313" key="1">
    <source>
        <dbReference type="EMBL" id="GJE94602.1"/>
    </source>
</evidence>
<name>A0A9P3LHX7_9APHY</name>
<keyword evidence="2" id="KW-1185">Reference proteome</keyword>
<protein>
    <submittedName>
        <fullName evidence="1">Uncharacterized protein</fullName>
    </submittedName>
</protein>